<organism evidence="3 4">
    <name type="scientific">Hapsidospora chrysogenum (strain ATCC 11550 / CBS 779.69 / DSM 880 / IAM 14645 / JCM 23072 / IMI 49137)</name>
    <name type="common">Acremonium chrysogenum</name>
    <dbReference type="NCBI Taxonomy" id="857340"/>
    <lineage>
        <taxon>Eukaryota</taxon>
        <taxon>Fungi</taxon>
        <taxon>Dikarya</taxon>
        <taxon>Ascomycota</taxon>
        <taxon>Pezizomycotina</taxon>
        <taxon>Sordariomycetes</taxon>
        <taxon>Hypocreomycetidae</taxon>
        <taxon>Hypocreales</taxon>
        <taxon>Bionectriaceae</taxon>
        <taxon>Hapsidospora</taxon>
    </lineage>
</organism>
<dbReference type="InterPro" id="IPR050317">
    <property type="entry name" value="Plant_Fungal_Acyltransferase"/>
</dbReference>
<dbReference type="Pfam" id="PF02458">
    <property type="entry name" value="Transferase"/>
    <property type="match status" value="1"/>
</dbReference>
<keyword evidence="4" id="KW-1185">Reference proteome</keyword>
<dbReference type="Gene3D" id="3.30.559.10">
    <property type="entry name" value="Chloramphenicol acetyltransferase-like domain"/>
    <property type="match status" value="2"/>
</dbReference>
<dbReference type="GO" id="GO:0044550">
    <property type="term" value="P:secondary metabolite biosynthetic process"/>
    <property type="evidence" value="ECO:0007669"/>
    <property type="project" value="TreeGrafter"/>
</dbReference>
<dbReference type="PANTHER" id="PTHR31642">
    <property type="entry name" value="TRICHOTHECENE 3-O-ACETYLTRANSFERASE"/>
    <property type="match status" value="1"/>
</dbReference>
<comment type="caution">
    <text evidence="3">The sequence shown here is derived from an EMBL/GenBank/DDBJ whole genome shotgun (WGS) entry which is preliminary data.</text>
</comment>
<dbReference type="STRING" id="857340.A0A086T8L3"/>
<dbReference type="HOGENOM" id="CLU_026450_2_1_1"/>
<gene>
    <name evidence="3" type="ORF">ACRE_034550</name>
</gene>
<protein>
    <recommendedName>
        <fullName evidence="2">Trichothecene 3-O-acetyltransferase-like N-terminal domain-containing protein</fullName>
    </recommendedName>
</protein>
<feature type="domain" description="Trichothecene 3-O-acetyltransferase-like N-terminal" evidence="2">
    <location>
        <begin position="35"/>
        <end position="192"/>
    </location>
</feature>
<evidence type="ECO:0000259" key="2">
    <source>
        <dbReference type="Pfam" id="PF22664"/>
    </source>
</evidence>
<name>A0A086T8L3_HAPC1</name>
<dbReference type="InterPro" id="IPR023213">
    <property type="entry name" value="CAT-like_dom_sf"/>
</dbReference>
<dbReference type="GO" id="GO:0016747">
    <property type="term" value="F:acyltransferase activity, transferring groups other than amino-acyl groups"/>
    <property type="evidence" value="ECO:0007669"/>
    <property type="project" value="TreeGrafter"/>
</dbReference>
<sequence>MPKQQVFELHPTGWESDPADEFFKLSTLDYCVGQVYTNYALFFKLTDAEKPNAVSVLKRGLEITLSQCRKLCGRVEPHPDGSGLCFRKKRDDTVQFHVQWLDGPDDAGKYPSFDELERRHFVSQALGRMDTWCVPPMTYGEKPEASPASNPKASAFKATFIPGGLVFMMHHHHYANDIMGWAGELHQLAENCAAVWKSPDNPALPPWDPACLDLSRVTKPDPPEDQRVDGPVPPLRHADHREGQWLLFHLPKSKTAELKRLASPEDGSYWISSYDAYMAYIWRVLSKHRAALFQPDLEQNLLWGEAVDMRRRFHDPPVPARTQGNVVYVALSVQSPVPQLTAKEVISEAPLSKLAWYIRQLTNGVTQEAVDAALTAIAPIKDKTTLFLRTDSFPPMSNFTTEWRDTRPCEADFGFATPQAMRFPFDTVTAGLTVVYPVRTNGAPAGDDEGNEFSIGFEKEIAQALIDDPEWNRYFEFRGVDAEEGTAS</sequence>
<keyword evidence="1" id="KW-0808">Transferase</keyword>
<dbReference type="AlphaFoldDB" id="A0A086T8L3"/>
<dbReference type="EMBL" id="JPKY01000028">
    <property type="protein sequence ID" value="KFH45695.1"/>
    <property type="molecule type" value="Genomic_DNA"/>
</dbReference>
<reference evidence="4" key="1">
    <citation type="journal article" date="2014" name="Genome Announc.">
        <title>Genome sequence and annotation of Acremonium chrysogenum, producer of the beta-lactam antibiotic cephalosporin C.</title>
        <authorList>
            <person name="Terfehr D."/>
            <person name="Dahlmann T.A."/>
            <person name="Specht T."/>
            <person name="Zadra I."/>
            <person name="Kuernsteiner H."/>
            <person name="Kueck U."/>
        </authorList>
    </citation>
    <scope>NUCLEOTIDE SEQUENCE [LARGE SCALE GENOMIC DNA]</scope>
    <source>
        <strain evidence="4">ATCC 11550 / CBS 779.69 / DSM 880 / IAM 14645 / JCM 23072 / IMI 49137</strain>
    </source>
</reference>
<evidence type="ECO:0000313" key="4">
    <source>
        <dbReference type="Proteomes" id="UP000029964"/>
    </source>
</evidence>
<dbReference type="OrthoDB" id="671439at2759"/>
<dbReference type="Pfam" id="PF22664">
    <property type="entry name" value="TRI-like_N"/>
    <property type="match status" value="1"/>
</dbReference>
<accession>A0A086T8L3</accession>
<evidence type="ECO:0000313" key="3">
    <source>
        <dbReference type="EMBL" id="KFH45695.1"/>
    </source>
</evidence>
<dbReference type="Proteomes" id="UP000029964">
    <property type="component" value="Unassembled WGS sequence"/>
</dbReference>
<dbReference type="PANTHER" id="PTHR31642:SF310">
    <property type="entry name" value="FATTY ALCOHOL:CAFFEOYL-COA ACYLTRANSFERASE"/>
    <property type="match status" value="1"/>
</dbReference>
<evidence type="ECO:0000256" key="1">
    <source>
        <dbReference type="ARBA" id="ARBA00022679"/>
    </source>
</evidence>
<proteinExistence type="predicted"/>
<dbReference type="InterPro" id="IPR054710">
    <property type="entry name" value="Tri101-like_N"/>
</dbReference>